<evidence type="ECO:0000313" key="2">
    <source>
        <dbReference type="EMBL" id="KAK1838011.1"/>
    </source>
</evidence>
<evidence type="ECO:0000313" key="3">
    <source>
        <dbReference type="Proteomes" id="UP001243330"/>
    </source>
</evidence>
<accession>A0AAD8ZYD7</accession>
<sequence length="153" mass="16689">MECVDGGRDGTRRDDGTRKEWIVGGDGDGDGGGGGGHDEEPAWLLEDGRCRTTAYGRIAAAVVLWWWWRAHEDKGGVHEFSYTYTVRVPDTLKDAQQVTIWAGKAEFRVPTRPLSRSIMIPVHHGHGRSCAASNQACVAWLRAGGAWCLVLGA</sequence>
<evidence type="ECO:0000256" key="1">
    <source>
        <dbReference type="SAM" id="MobiDB-lite"/>
    </source>
</evidence>
<feature type="compositionally biased region" description="Gly residues" evidence="1">
    <location>
        <begin position="24"/>
        <end position="35"/>
    </location>
</feature>
<dbReference type="EMBL" id="JAQOWY010000935">
    <property type="protein sequence ID" value="KAK1838011.1"/>
    <property type="molecule type" value="Genomic_DNA"/>
</dbReference>
<dbReference type="AlphaFoldDB" id="A0AAD8ZYD7"/>
<feature type="region of interest" description="Disordered" evidence="1">
    <location>
        <begin position="1"/>
        <end position="40"/>
    </location>
</feature>
<organism evidence="2 3">
    <name type="scientific">Colletotrichum chrysophilum</name>
    <dbReference type="NCBI Taxonomy" id="1836956"/>
    <lineage>
        <taxon>Eukaryota</taxon>
        <taxon>Fungi</taxon>
        <taxon>Dikarya</taxon>
        <taxon>Ascomycota</taxon>
        <taxon>Pezizomycotina</taxon>
        <taxon>Sordariomycetes</taxon>
        <taxon>Hypocreomycetidae</taxon>
        <taxon>Glomerellales</taxon>
        <taxon>Glomerellaceae</taxon>
        <taxon>Colletotrichum</taxon>
        <taxon>Colletotrichum gloeosporioides species complex</taxon>
    </lineage>
</organism>
<feature type="compositionally biased region" description="Basic and acidic residues" evidence="1">
    <location>
        <begin position="1"/>
        <end position="21"/>
    </location>
</feature>
<keyword evidence="3" id="KW-1185">Reference proteome</keyword>
<protein>
    <submittedName>
        <fullName evidence="2">Uncharacterized protein</fullName>
    </submittedName>
</protein>
<dbReference type="Proteomes" id="UP001243330">
    <property type="component" value="Unassembled WGS sequence"/>
</dbReference>
<comment type="caution">
    <text evidence="2">The sequence shown here is derived from an EMBL/GenBank/DDBJ whole genome shotgun (WGS) entry which is preliminary data.</text>
</comment>
<reference evidence="2" key="1">
    <citation type="submission" date="2023-01" db="EMBL/GenBank/DDBJ databases">
        <title>Colletotrichum chrysophilum M932 genome sequence.</title>
        <authorList>
            <person name="Baroncelli R."/>
        </authorList>
    </citation>
    <scope>NUCLEOTIDE SEQUENCE</scope>
    <source>
        <strain evidence="2">M932</strain>
    </source>
</reference>
<proteinExistence type="predicted"/>
<name>A0AAD8ZYD7_9PEZI</name>
<gene>
    <name evidence="2" type="ORF">CCHR01_19368</name>
</gene>